<dbReference type="AlphaFoldDB" id="A0A2B7YCW9"/>
<evidence type="ECO:0000256" key="1">
    <source>
        <dbReference type="SAM" id="MobiDB-lite"/>
    </source>
</evidence>
<sequence length="507" mass="54944">MSAVYSVESSSTALVHQDTSALFAGSGSGSFSVQSSNNARNTSNLTISITAIEDDGDIEGRNSGSSNGTPHTARSTCSIFMPPLYNPYTRVYPSSGSADSLTTTTSMMMMPRTPQTARSTASIFDPWGSNTSSISGSSGIAGEEAAVIKIRMPGAPTTTAVEKKAKPSPELTIKIPTPSIIGRHSALRSAPLPRVRNGKKKNSWLYSPRTASMPFYLPCIQEEEHHQQETWDAYANAVDDTFTTITAANGLRSAPLLPLTGKNLDIFTSTIDNTTGTSPFLPLPPPPAPHSPPSMFPHLLPHTAFTSETYKNRFPFIPGALTHFDNDTLCAIFNNNNHDDDTVYTSSPVPSLTHSPTTPSSRSSASSSSSSSSSPTTPTTTTTMTKKKPVPRPLPLRRLHHNPKSSLSYPTTASLLEEDPSYLLAREAEQARRRADIITARAVVWCSAQCSSDAGHYQQENWDMELNDMLAATKSQNQSESVSQKKQRRREVGERMMGLVMRRLSVR</sequence>
<protein>
    <submittedName>
        <fullName evidence="2">Uncharacterized protein</fullName>
    </submittedName>
</protein>
<accession>A0A2B7YCW9</accession>
<evidence type="ECO:0000313" key="2">
    <source>
        <dbReference type="EMBL" id="PGH18883.1"/>
    </source>
</evidence>
<feature type="region of interest" description="Disordered" evidence="1">
    <location>
        <begin position="157"/>
        <end position="177"/>
    </location>
</feature>
<dbReference type="EMBL" id="PDNA01000054">
    <property type="protein sequence ID" value="PGH18883.1"/>
    <property type="molecule type" value="Genomic_DNA"/>
</dbReference>
<dbReference type="Proteomes" id="UP000224634">
    <property type="component" value="Unassembled WGS sequence"/>
</dbReference>
<organism evidence="2 3">
    <name type="scientific">Polytolypa hystricis (strain UAMH7299)</name>
    <dbReference type="NCBI Taxonomy" id="1447883"/>
    <lineage>
        <taxon>Eukaryota</taxon>
        <taxon>Fungi</taxon>
        <taxon>Dikarya</taxon>
        <taxon>Ascomycota</taxon>
        <taxon>Pezizomycotina</taxon>
        <taxon>Eurotiomycetes</taxon>
        <taxon>Eurotiomycetidae</taxon>
        <taxon>Onygenales</taxon>
        <taxon>Onygenales incertae sedis</taxon>
        <taxon>Polytolypa</taxon>
    </lineage>
</organism>
<feature type="region of interest" description="Disordered" evidence="1">
    <location>
        <begin position="343"/>
        <end position="412"/>
    </location>
</feature>
<feature type="compositionally biased region" description="Low complexity" evidence="1">
    <location>
        <begin position="345"/>
        <end position="384"/>
    </location>
</feature>
<comment type="caution">
    <text evidence="2">The sequence shown here is derived from an EMBL/GenBank/DDBJ whole genome shotgun (WGS) entry which is preliminary data.</text>
</comment>
<feature type="compositionally biased region" description="Basic residues" evidence="1">
    <location>
        <begin position="385"/>
        <end position="403"/>
    </location>
</feature>
<gene>
    <name evidence="2" type="ORF">AJ80_04301</name>
</gene>
<keyword evidence="3" id="KW-1185">Reference proteome</keyword>
<reference evidence="2 3" key="1">
    <citation type="submission" date="2017-10" db="EMBL/GenBank/DDBJ databases">
        <title>Comparative genomics in systemic dimorphic fungi from Ajellomycetaceae.</title>
        <authorList>
            <person name="Munoz J.F."/>
            <person name="Mcewen J.G."/>
            <person name="Clay O.K."/>
            <person name="Cuomo C.A."/>
        </authorList>
    </citation>
    <scope>NUCLEOTIDE SEQUENCE [LARGE SCALE GENOMIC DNA]</scope>
    <source>
        <strain evidence="2 3">UAMH7299</strain>
    </source>
</reference>
<proteinExistence type="predicted"/>
<evidence type="ECO:0000313" key="3">
    <source>
        <dbReference type="Proteomes" id="UP000224634"/>
    </source>
</evidence>
<name>A0A2B7YCW9_POLH7</name>